<protein>
    <submittedName>
        <fullName evidence="3">Uncharacterized protein</fullName>
    </submittedName>
</protein>
<feature type="compositionally biased region" description="Polar residues" evidence="1">
    <location>
        <begin position="625"/>
        <end position="639"/>
    </location>
</feature>
<dbReference type="STRING" id="945553.A0A0D2LCT2"/>
<accession>A0A0D2LCT2</accession>
<dbReference type="Proteomes" id="UP000054270">
    <property type="component" value="Unassembled WGS sequence"/>
</dbReference>
<proteinExistence type="predicted"/>
<reference evidence="4" key="1">
    <citation type="submission" date="2014-04" db="EMBL/GenBank/DDBJ databases">
        <title>Evolutionary Origins and Diversification of the Mycorrhizal Mutualists.</title>
        <authorList>
            <consortium name="DOE Joint Genome Institute"/>
            <consortium name="Mycorrhizal Genomics Consortium"/>
            <person name="Kohler A."/>
            <person name="Kuo A."/>
            <person name="Nagy L.G."/>
            <person name="Floudas D."/>
            <person name="Copeland A."/>
            <person name="Barry K.W."/>
            <person name="Cichocki N."/>
            <person name="Veneault-Fourrey C."/>
            <person name="LaButti K."/>
            <person name="Lindquist E.A."/>
            <person name="Lipzen A."/>
            <person name="Lundell T."/>
            <person name="Morin E."/>
            <person name="Murat C."/>
            <person name="Riley R."/>
            <person name="Ohm R."/>
            <person name="Sun H."/>
            <person name="Tunlid A."/>
            <person name="Henrissat B."/>
            <person name="Grigoriev I.V."/>
            <person name="Hibbett D.S."/>
            <person name="Martin F."/>
        </authorList>
    </citation>
    <scope>NUCLEOTIDE SEQUENCE [LARGE SCALE GENOMIC DNA]</scope>
    <source>
        <strain evidence="4">FD-334 SS-4</strain>
    </source>
</reference>
<feature type="region of interest" description="Disordered" evidence="1">
    <location>
        <begin position="834"/>
        <end position="890"/>
    </location>
</feature>
<feature type="transmembrane region" description="Helical" evidence="2">
    <location>
        <begin position="176"/>
        <end position="200"/>
    </location>
</feature>
<evidence type="ECO:0000256" key="1">
    <source>
        <dbReference type="SAM" id="MobiDB-lite"/>
    </source>
</evidence>
<dbReference type="AlphaFoldDB" id="A0A0D2LCT2"/>
<name>A0A0D2LCT2_HYPSF</name>
<feature type="region of interest" description="Disordered" evidence="1">
    <location>
        <begin position="600"/>
        <end position="645"/>
    </location>
</feature>
<gene>
    <name evidence="3" type="ORF">HYPSUDRAFT_438748</name>
</gene>
<sequence>MAQPTQQFPPWLSPSAFIVTDAAGDPIATETTIEYIAPTYFGPSIPLGTLYSFGGTSEPATVILPVPTPQTTTTIAPPSTTATPSITTSITTNATPTTSVPSTAITTSTVTSATPTSSVTISSSTSVSSSASSNTILSSTLTSASSTSSSSVIPSSTPTGGAAGPAAMAGLTKGQLVGVIVASILGLIFLFVLALFLYLWCRGRRNRRNYNTFSQGIDDDYYFVPEGAGRVPGEGSPRHSGEEQDTFLQQSTAGGGSSTAGPSTMGLGGDAVPAIAAGGIGAAAMTQVPSSQSATRPPVSRVPVPAATAGSHSSASTGSNASGFGVLLDRPSLGVQLPSMEEREESGAGSSRPLSDIDMRRIARESVLPDEYDQYVDEEYTGAYAYSGDSVPPRLVGTAGVTTPLLSGDEHMPLTSAPSLARDLGHQPSLEENATLLTARRVKVEDLGPRMSPNPSPASAGPSSAGLLGALGLGGLANLGRLSWFNKSTSRHSISEPDFTIEPFLEKDLETGRQLLSPTDATRHVDSFGNRARGVGPDGIRPASGLSARSGASGATLYLDAESSIPGTPSIAHLPRAVTPAGAGSAQAQHSVPEHAWLASPLGTSGQLSGMSSPPGYEQPLGASGATSPMQSPTGTSFDHTLPTDILDMPAPAALNHFASISSLKETATGSSAGGYKPAPFPPPGLETVRPIGWADSVGANASPVGPFGIDVNMEAAHGAGISIDILEEAPPDAEHGWRTMSAPAFADGPNNRGTFGTFVQGFGTIMSEQGSLHSMRSHFTPSSRSTGSAPASRREVNSSVGSANSARPSAHSSSQHSAYSAIAHSLVRAGSLTNDDRRRGSSPALSAFGHQARHGPAVEASLSPTIGRPPSAHMSPADKTASGATLRSVQSDTTAVMDTSASTVHGMQPARSLSPLSANFPLNAPWAGGLDSDWQPSA</sequence>
<organism evidence="3 4">
    <name type="scientific">Hypholoma sublateritium (strain FD-334 SS-4)</name>
    <dbReference type="NCBI Taxonomy" id="945553"/>
    <lineage>
        <taxon>Eukaryota</taxon>
        <taxon>Fungi</taxon>
        <taxon>Dikarya</taxon>
        <taxon>Basidiomycota</taxon>
        <taxon>Agaricomycotina</taxon>
        <taxon>Agaricomycetes</taxon>
        <taxon>Agaricomycetidae</taxon>
        <taxon>Agaricales</taxon>
        <taxon>Agaricineae</taxon>
        <taxon>Strophariaceae</taxon>
        <taxon>Hypholoma</taxon>
    </lineage>
</organism>
<feature type="region of interest" description="Disordered" evidence="1">
    <location>
        <begin position="225"/>
        <end position="267"/>
    </location>
</feature>
<evidence type="ECO:0000256" key="2">
    <source>
        <dbReference type="SAM" id="Phobius"/>
    </source>
</evidence>
<feature type="region of interest" description="Disordered" evidence="1">
    <location>
        <begin position="517"/>
        <end position="547"/>
    </location>
</feature>
<dbReference type="EMBL" id="KN817533">
    <property type="protein sequence ID" value="KJA25097.1"/>
    <property type="molecule type" value="Genomic_DNA"/>
</dbReference>
<feature type="compositionally biased region" description="Low complexity" evidence="1">
    <location>
        <begin position="293"/>
        <end position="323"/>
    </location>
</feature>
<evidence type="ECO:0000313" key="3">
    <source>
        <dbReference type="EMBL" id="KJA25097.1"/>
    </source>
</evidence>
<dbReference type="OMA" id="QTPIWTG"/>
<keyword evidence="2" id="KW-1133">Transmembrane helix</keyword>
<feature type="compositionally biased region" description="Polar residues" evidence="1">
    <location>
        <begin position="773"/>
        <end position="790"/>
    </location>
</feature>
<keyword evidence="4" id="KW-1185">Reference proteome</keyword>
<feature type="compositionally biased region" description="Low complexity" evidence="1">
    <location>
        <begin position="803"/>
        <end position="818"/>
    </location>
</feature>
<feature type="compositionally biased region" description="Polar residues" evidence="1">
    <location>
        <begin position="602"/>
        <end position="612"/>
    </location>
</feature>
<feature type="region of interest" description="Disordered" evidence="1">
    <location>
        <begin position="287"/>
        <end position="323"/>
    </location>
</feature>
<feature type="region of interest" description="Disordered" evidence="1">
    <location>
        <begin position="773"/>
        <end position="818"/>
    </location>
</feature>
<keyword evidence="2" id="KW-0812">Transmembrane</keyword>
<dbReference type="OrthoDB" id="2563978at2759"/>
<feature type="region of interest" description="Disordered" evidence="1">
    <location>
        <begin position="145"/>
        <end position="164"/>
    </location>
</feature>
<evidence type="ECO:0000313" key="4">
    <source>
        <dbReference type="Proteomes" id="UP000054270"/>
    </source>
</evidence>
<feature type="region of interest" description="Disordered" evidence="1">
    <location>
        <begin position="69"/>
        <end position="102"/>
    </location>
</feature>
<keyword evidence="2" id="KW-0472">Membrane</keyword>